<dbReference type="AlphaFoldDB" id="V4PUF5"/>
<organism evidence="1 2">
    <name type="scientific">Asticcacaulis benevestitus DSM 16100 = ATCC BAA-896</name>
    <dbReference type="NCBI Taxonomy" id="1121022"/>
    <lineage>
        <taxon>Bacteria</taxon>
        <taxon>Pseudomonadati</taxon>
        <taxon>Pseudomonadota</taxon>
        <taxon>Alphaproteobacteria</taxon>
        <taxon>Caulobacterales</taxon>
        <taxon>Caulobacteraceae</taxon>
        <taxon>Asticcacaulis</taxon>
    </lineage>
</organism>
<gene>
    <name evidence="1" type="ORF">ABENE_14470</name>
</gene>
<proteinExistence type="predicted"/>
<reference evidence="1 2" key="1">
    <citation type="journal article" date="2014" name="Nature">
        <title>Sequential evolution of bacterial morphology by co-option of a developmental regulator.</title>
        <authorList>
            <person name="Jiang C."/>
            <person name="Brown P.J."/>
            <person name="Ducret A."/>
            <person name="Brun Y.V."/>
        </authorList>
    </citation>
    <scope>NUCLEOTIDE SEQUENCE [LARGE SCALE GENOMIC DNA]</scope>
    <source>
        <strain evidence="1 2">DSM 16100</strain>
    </source>
</reference>
<evidence type="ECO:0000313" key="1">
    <source>
        <dbReference type="EMBL" id="ESQ89175.1"/>
    </source>
</evidence>
<dbReference type="Proteomes" id="UP000017837">
    <property type="component" value="Unassembled WGS sequence"/>
</dbReference>
<name>V4PUF5_9CAUL</name>
<dbReference type="EMBL" id="AWGB01000031">
    <property type="protein sequence ID" value="ESQ89175.1"/>
    <property type="molecule type" value="Genomic_DNA"/>
</dbReference>
<comment type="caution">
    <text evidence="1">The sequence shown here is derived from an EMBL/GenBank/DDBJ whole genome shotgun (WGS) entry which is preliminary data.</text>
</comment>
<accession>V4PUF5</accession>
<evidence type="ECO:0000313" key="2">
    <source>
        <dbReference type="Proteomes" id="UP000017837"/>
    </source>
</evidence>
<dbReference type="STRING" id="1121022.GCA_000376105_00739"/>
<keyword evidence="2" id="KW-1185">Reference proteome</keyword>
<dbReference type="PATRIC" id="fig|1121022.4.peg.2943"/>
<sequence length="56" mass="6188">MQALQTILTNLEREPHQVAFRQFDDAFAIYARLPDVSDEDGKPLAVPFAVIDSGLG</sequence>
<protein>
    <submittedName>
        <fullName evidence="1">Uncharacterized protein</fullName>
    </submittedName>
</protein>